<dbReference type="RefSeq" id="WP_256765582.1">
    <property type="nucleotide sequence ID" value="NZ_JANIGO010000007.1"/>
</dbReference>
<proteinExistence type="predicted"/>
<feature type="transmembrane region" description="Helical" evidence="1">
    <location>
        <begin position="12"/>
        <end position="31"/>
    </location>
</feature>
<dbReference type="EMBL" id="JANIGO010000007">
    <property type="protein sequence ID" value="MCQ8897771.1"/>
    <property type="molecule type" value="Genomic_DNA"/>
</dbReference>
<protein>
    <recommendedName>
        <fullName evidence="4">DUF2946 domain-containing protein</fullName>
    </recommendedName>
</protein>
<keyword evidence="3" id="KW-1185">Reference proteome</keyword>
<evidence type="ECO:0000256" key="1">
    <source>
        <dbReference type="SAM" id="Phobius"/>
    </source>
</evidence>
<keyword evidence="1" id="KW-0812">Transmembrane</keyword>
<organism evidence="2 3">
    <name type="scientific">Limnobacter humi</name>
    <dbReference type="NCBI Taxonomy" id="1778671"/>
    <lineage>
        <taxon>Bacteria</taxon>
        <taxon>Pseudomonadati</taxon>
        <taxon>Pseudomonadota</taxon>
        <taxon>Betaproteobacteria</taxon>
        <taxon>Burkholderiales</taxon>
        <taxon>Burkholderiaceae</taxon>
        <taxon>Limnobacter</taxon>
    </lineage>
</organism>
<gene>
    <name evidence="2" type="ORF">NQT62_15120</name>
</gene>
<dbReference type="Proteomes" id="UP001204142">
    <property type="component" value="Unassembled WGS sequence"/>
</dbReference>
<evidence type="ECO:0008006" key="4">
    <source>
        <dbReference type="Google" id="ProtNLM"/>
    </source>
</evidence>
<keyword evidence="1" id="KW-1133">Transmembrane helix</keyword>
<sequence length="63" mass="7124">MQFHAILKASQPVFWLMCGICLVFLILTQVGKALDNLQSTEDIHCISPGRPALDRHCQDQRES</sequence>
<accession>A0ABT1WKM4</accession>
<evidence type="ECO:0000313" key="2">
    <source>
        <dbReference type="EMBL" id="MCQ8897771.1"/>
    </source>
</evidence>
<keyword evidence="1" id="KW-0472">Membrane</keyword>
<reference evidence="2 3" key="1">
    <citation type="submission" date="2022-07" db="EMBL/GenBank/DDBJ databases">
        <authorList>
            <person name="Xamxidin M."/>
            <person name="Wu M."/>
        </authorList>
    </citation>
    <scope>NUCLEOTIDE SEQUENCE [LARGE SCALE GENOMIC DNA]</scope>
    <source>
        <strain evidence="2 3">NBRC 111650</strain>
    </source>
</reference>
<evidence type="ECO:0000313" key="3">
    <source>
        <dbReference type="Proteomes" id="UP001204142"/>
    </source>
</evidence>
<name>A0ABT1WKM4_9BURK</name>
<comment type="caution">
    <text evidence="2">The sequence shown here is derived from an EMBL/GenBank/DDBJ whole genome shotgun (WGS) entry which is preliminary data.</text>
</comment>